<dbReference type="KEGG" id="mnd:KOY48_00725"/>
<organism evidence="1 2">
    <name type="scientific">Candidatus Minimicrobia naudis</name>
    <dbReference type="NCBI Taxonomy" id="2841263"/>
    <lineage>
        <taxon>Bacteria</taxon>
        <taxon>Candidatus Saccharimonadota</taxon>
        <taxon>Candidatus Saccharimonadota incertae sedis</taxon>
        <taxon>Candidatus Minimicrobia</taxon>
    </lineage>
</organism>
<gene>
    <name evidence="1" type="ORF">KOY48_00725</name>
</gene>
<proteinExistence type="predicted"/>
<dbReference type="Proteomes" id="UP000679129">
    <property type="component" value="Chromosome"/>
</dbReference>
<protein>
    <submittedName>
        <fullName evidence="1">Uncharacterized protein</fullName>
    </submittedName>
</protein>
<dbReference type="EMBL" id="CP076460">
    <property type="protein sequence ID" value="QWQ32403.1"/>
    <property type="molecule type" value="Genomic_DNA"/>
</dbReference>
<name>A0A8F1MD63_9BACT</name>
<evidence type="ECO:0000313" key="2">
    <source>
        <dbReference type="Proteomes" id="UP000679129"/>
    </source>
</evidence>
<evidence type="ECO:0000313" key="1">
    <source>
        <dbReference type="EMBL" id="QWQ32403.1"/>
    </source>
</evidence>
<dbReference type="AlphaFoldDB" id="A0A8F1MD63"/>
<accession>A0A8F1MD63</accession>
<keyword evidence="2" id="KW-1185">Reference proteome</keyword>
<reference evidence="1" key="1">
    <citation type="submission" date="2021-06" db="EMBL/GenBank/DDBJ databases">
        <title>An adapted protocol for Saccharibacteria cultivation: two new species join this phylum of Candidate Phyla Radiations.</title>
        <authorList>
            <person name="Ibrahim A."/>
            <person name="Maatouk M."/>
            <person name="Zgheib R."/>
            <person name="Haddad G."/>
            <person name="Bou Khalil J."/>
            <person name="Raoult D."/>
            <person name="Bittar F."/>
        </authorList>
    </citation>
    <scope>NUCLEOTIDE SEQUENCE</scope>
    <source>
        <strain evidence="1">IHU1</strain>
    </source>
</reference>
<sequence>MKSQDFIYKSIEENLKLKPLRATGSFNKISIEWYRRDDESNLNGANAANTEISTLGICRRKTTGMLIRRN</sequence>